<organism evidence="2 3">
    <name type="scientific">Streptoalloteichus tenebrarius (strain ATCC 17920 / DSM 40477 / JCM 4838 / CBS 697.72 / NBRC 16177 / NCIMB 11028 / NRRL B-12390 / A12253. 1 / ISP 5477)</name>
    <name type="common">Streptomyces tenebrarius</name>
    <dbReference type="NCBI Taxonomy" id="1933"/>
    <lineage>
        <taxon>Bacteria</taxon>
        <taxon>Bacillati</taxon>
        <taxon>Actinomycetota</taxon>
        <taxon>Actinomycetes</taxon>
        <taxon>Pseudonocardiales</taxon>
        <taxon>Pseudonocardiaceae</taxon>
        <taxon>Streptoalloteichus</taxon>
    </lineage>
</organism>
<dbReference type="PRINTS" id="PR01217">
    <property type="entry name" value="PRICHEXTENSN"/>
</dbReference>
<reference evidence="2 3" key="1">
    <citation type="submission" date="2022-06" db="EMBL/GenBank/DDBJ databases">
        <title>Genomic Encyclopedia of Archaeal and Bacterial Type Strains, Phase II (KMG-II): from individual species to whole genera.</title>
        <authorList>
            <person name="Goeker M."/>
        </authorList>
    </citation>
    <scope>NUCLEOTIDE SEQUENCE [LARGE SCALE GENOMIC DNA]</scope>
    <source>
        <strain evidence="2 3">DSM 40477</strain>
    </source>
</reference>
<comment type="caution">
    <text evidence="2">The sequence shown here is derived from an EMBL/GenBank/DDBJ whole genome shotgun (WGS) entry which is preliminary data.</text>
</comment>
<feature type="compositionally biased region" description="Low complexity" evidence="1">
    <location>
        <begin position="147"/>
        <end position="162"/>
    </location>
</feature>
<evidence type="ECO:0000313" key="3">
    <source>
        <dbReference type="Proteomes" id="UP001205311"/>
    </source>
</evidence>
<evidence type="ECO:0000313" key="2">
    <source>
        <dbReference type="EMBL" id="MCP2259154.1"/>
    </source>
</evidence>
<dbReference type="RefSeq" id="WP_253670063.1">
    <property type="nucleotide sequence ID" value="NZ_JAMTCP010000014.1"/>
</dbReference>
<sequence>MADFFDRLVARAVPGAALPEGEALVRPRLPHLFERVEPAVFEPASWPDAPPASRPAPAPPPAPPLPTPPPPDDRQAPAWPGGHERVVGPEPARSQPDRSHPATSSPSPPLVVATALRAPVAPSSSRPAVREEPATERPSPAPDAVGVLVPPSAPTPVTVSPLWTDERRGPAPPTRRAAHARPQERTVRVTIGRLEVTSGGARGEPITPHQGRPEPTVSLEQFLDREGGRR</sequence>
<feature type="compositionally biased region" description="Pro residues" evidence="1">
    <location>
        <begin position="48"/>
        <end position="70"/>
    </location>
</feature>
<dbReference type="EMBL" id="JAMTCP010000014">
    <property type="protein sequence ID" value="MCP2259154.1"/>
    <property type="molecule type" value="Genomic_DNA"/>
</dbReference>
<protein>
    <submittedName>
        <fullName evidence="2">Uncharacterized protein</fullName>
    </submittedName>
</protein>
<feature type="region of interest" description="Disordered" evidence="1">
    <location>
        <begin position="43"/>
        <end position="230"/>
    </location>
</feature>
<gene>
    <name evidence="2" type="ORF">LX15_002855</name>
</gene>
<dbReference type="Proteomes" id="UP001205311">
    <property type="component" value="Unassembled WGS sequence"/>
</dbReference>
<accession>A0ABT1HUF9</accession>
<name>A0ABT1HUF9_STRSD</name>
<keyword evidence="3" id="KW-1185">Reference proteome</keyword>
<proteinExistence type="predicted"/>
<evidence type="ECO:0000256" key="1">
    <source>
        <dbReference type="SAM" id="MobiDB-lite"/>
    </source>
</evidence>